<proteinExistence type="predicted"/>
<dbReference type="Proteomes" id="UP000290545">
    <property type="component" value="Unassembled WGS sequence"/>
</dbReference>
<dbReference type="OrthoDB" id="954439at2"/>
<evidence type="ECO:0000313" key="1">
    <source>
        <dbReference type="EMBL" id="RXK83816.1"/>
    </source>
</evidence>
<reference evidence="1 2" key="1">
    <citation type="submission" date="2019-01" db="EMBL/GenBank/DDBJ databases">
        <title>Filimonas sp. strain TTM-71.</title>
        <authorList>
            <person name="Chen W.-M."/>
        </authorList>
    </citation>
    <scope>NUCLEOTIDE SEQUENCE [LARGE SCALE GENOMIC DNA]</scope>
    <source>
        <strain evidence="1 2">TTM-71</strain>
    </source>
</reference>
<evidence type="ECO:0000313" key="2">
    <source>
        <dbReference type="Proteomes" id="UP000290545"/>
    </source>
</evidence>
<protein>
    <submittedName>
        <fullName evidence="1">Uncharacterized protein</fullName>
    </submittedName>
</protein>
<accession>A0A4Q1D6Z8</accession>
<organism evidence="1 2">
    <name type="scientific">Filimonas effusa</name>
    <dbReference type="NCBI Taxonomy" id="2508721"/>
    <lineage>
        <taxon>Bacteria</taxon>
        <taxon>Pseudomonadati</taxon>
        <taxon>Bacteroidota</taxon>
        <taxon>Chitinophagia</taxon>
        <taxon>Chitinophagales</taxon>
        <taxon>Chitinophagaceae</taxon>
        <taxon>Filimonas</taxon>
    </lineage>
</organism>
<comment type="caution">
    <text evidence="1">The sequence shown here is derived from an EMBL/GenBank/DDBJ whole genome shotgun (WGS) entry which is preliminary data.</text>
</comment>
<keyword evidence="2" id="KW-1185">Reference proteome</keyword>
<sequence>MIHVECLPDETLLKKLGFTRKQIKHHFGKSRVFADLSKKGSQLALVDEDPGQAQPPYQKKLSLNIEKYGIRCYLDAQNNNRVLEL</sequence>
<dbReference type="EMBL" id="SDHZ01000002">
    <property type="protein sequence ID" value="RXK83816.1"/>
    <property type="molecule type" value="Genomic_DNA"/>
</dbReference>
<dbReference type="RefSeq" id="WP_129004868.1">
    <property type="nucleotide sequence ID" value="NZ_SDHZ01000002.1"/>
</dbReference>
<gene>
    <name evidence="1" type="ORF">ESB13_17245</name>
</gene>
<dbReference type="AlphaFoldDB" id="A0A4Q1D6Z8"/>
<name>A0A4Q1D6Z8_9BACT</name>